<sequence length="223" mass="25083">MALDHAVVEPEAFRMKKFLAEKSPPLVAALIRLLAWTIRFRLEDPDQILQQEERDPRIFVFWHNRILLMSYIYERFCARRKCLVLISRSRDGEFISQVASRFGLDTARGSSSKGGVGAMLEMVRELGQKGARDIVITPDGPRGPRGKVQDGVLAVSAATGISIIPATVHYRWKWELPSWDRFQIPIPGTICRLVIGPNVLPPPSTDPAKFGPTRERLEKVLGV</sequence>
<dbReference type="Proteomes" id="UP000051269">
    <property type="component" value="Unassembled WGS sequence"/>
</dbReference>
<dbReference type="EMBL" id="LIBO01000085">
    <property type="protein sequence ID" value="KRO62382.1"/>
    <property type="molecule type" value="Genomic_DNA"/>
</dbReference>
<protein>
    <recommendedName>
        <fullName evidence="1">DUF374 domain-containing protein</fullName>
    </recommendedName>
</protein>
<evidence type="ECO:0000313" key="3">
    <source>
        <dbReference type="Proteomes" id="UP000051269"/>
    </source>
</evidence>
<proteinExistence type="predicted"/>
<feature type="domain" description="DUF374" evidence="1">
    <location>
        <begin position="78"/>
        <end position="145"/>
    </location>
</feature>
<name>A0A0R2RIJ0_9BACT</name>
<evidence type="ECO:0000259" key="1">
    <source>
        <dbReference type="Pfam" id="PF04028"/>
    </source>
</evidence>
<gene>
    <name evidence="2" type="ORF">ABR82_08150</name>
</gene>
<dbReference type="Pfam" id="PF04028">
    <property type="entry name" value="DUF374"/>
    <property type="match status" value="1"/>
</dbReference>
<dbReference type="InterPro" id="IPR007172">
    <property type="entry name" value="DUF374"/>
</dbReference>
<dbReference type="AlphaFoldDB" id="A0A0R2RIJ0"/>
<evidence type="ECO:0000313" key="2">
    <source>
        <dbReference type="EMBL" id="KRO62382.1"/>
    </source>
</evidence>
<dbReference type="CDD" id="cd07983">
    <property type="entry name" value="LPLAT_DUF374-like"/>
    <property type="match status" value="1"/>
</dbReference>
<organism evidence="2 3">
    <name type="scientific">Verrucomicrobia subdivision 6 bacterium BACL9 MAG-120507-bin52</name>
    <dbReference type="NCBI Taxonomy" id="1655590"/>
    <lineage>
        <taxon>Bacteria</taxon>
        <taxon>Pseudomonadati</taxon>
        <taxon>Verrucomicrobiota</taxon>
        <taxon>Verrucomicrobiia</taxon>
        <taxon>Verrucomicrobiales</taxon>
        <taxon>Verrucomicrobia subdivision 6</taxon>
    </lineage>
</organism>
<accession>A0A0R2RIJ0</accession>
<comment type="caution">
    <text evidence="2">The sequence shown here is derived from an EMBL/GenBank/DDBJ whole genome shotgun (WGS) entry which is preliminary data.</text>
</comment>
<reference evidence="2 3" key="1">
    <citation type="submission" date="2015-10" db="EMBL/GenBank/DDBJ databases">
        <title>Metagenome-Assembled Genomes uncover a global brackish microbiome.</title>
        <authorList>
            <person name="Hugerth L.W."/>
            <person name="Larsson J."/>
            <person name="Alneberg J."/>
            <person name="Lindh M.V."/>
            <person name="Legrand C."/>
            <person name="Pinhassi J."/>
            <person name="Andersson A.F."/>
        </authorList>
    </citation>
    <scope>NUCLEOTIDE SEQUENCE [LARGE SCALE GENOMIC DNA]</scope>
    <source>
        <strain evidence="2">BACL18 MAG-120507-bin52</strain>
    </source>
</reference>